<reference evidence="1 2" key="1">
    <citation type="submission" date="2019-12" db="EMBL/GenBank/DDBJ databases">
        <authorList>
            <person name="Floudas D."/>
            <person name="Bentzer J."/>
            <person name="Ahren D."/>
            <person name="Johansson T."/>
            <person name="Persson P."/>
            <person name="Tunlid A."/>
        </authorList>
    </citation>
    <scope>NUCLEOTIDE SEQUENCE [LARGE SCALE GENOMIC DNA]</scope>
    <source>
        <strain evidence="1 2">CBS 102.39</strain>
    </source>
</reference>
<sequence length="274" mass="31370">MISDDYIALEYRIVEECKTHRRNHCMDANYSSWITFGSSYLVKFNVTEAEIQTQTYFSTYAESLVNKSDVPRIPKPLHHFQRGSVWYLVMEHINFVENPQDVPRRIAQAVKWLSEVPPPPGHEFGPLGGGPINHVFFKWATAPLEFTGIAALERYIEWGRTWLLGSSAETFEPVLLTGQRVMFTQDDLRPTSFGVDDQGRTVIRNFESVAMLPESFVQFSLLSNPAIGQECLKALGMEWKESHLKTMSTLSAHLQMFFPDDLHLDKDGYFVPSE</sequence>
<proteinExistence type="predicted"/>
<evidence type="ECO:0008006" key="3">
    <source>
        <dbReference type="Google" id="ProtNLM"/>
    </source>
</evidence>
<protein>
    <recommendedName>
        <fullName evidence="3">Aminoglycoside phosphotransferase domain-containing protein</fullName>
    </recommendedName>
</protein>
<gene>
    <name evidence="1" type="ORF">D9613_012512</name>
</gene>
<name>A0A8H4VPU8_9AGAR</name>
<dbReference type="AlphaFoldDB" id="A0A8H4VPU8"/>
<keyword evidence="2" id="KW-1185">Reference proteome</keyword>
<dbReference type="EMBL" id="JAACJL010000034">
    <property type="protein sequence ID" value="KAF4615674.1"/>
    <property type="molecule type" value="Genomic_DNA"/>
</dbReference>
<evidence type="ECO:0000313" key="2">
    <source>
        <dbReference type="Proteomes" id="UP000521872"/>
    </source>
</evidence>
<organism evidence="1 2">
    <name type="scientific">Agrocybe pediades</name>
    <dbReference type="NCBI Taxonomy" id="84607"/>
    <lineage>
        <taxon>Eukaryota</taxon>
        <taxon>Fungi</taxon>
        <taxon>Dikarya</taxon>
        <taxon>Basidiomycota</taxon>
        <taxon>Agaricomycotina</taxon>
        <taxon>Agaricomycetes</taxon>
        <taxon>Agaricomycetidae</taxon>
        <taxon>Agaricales</taxon>
        <taxon>Agaricineae</taxon>
        <taxon>Strophariaceae</taxon>
        <taxon>Agrocybe</taxon>
    </lineage>
</organism>
<accession>A0A8H4VPU8</accession>
<evidence type="ECO:0000313" key="1">
    <source>
        <dbReference type="EMBL" id="KAF4615674.1"/>
    </source>
</evidence>
<comment type="caution">
    <text evidence="1">The sequence shown here is derived from an EMBL/GenBank/DDBJ whole genome shotgun (WGS) entry which is preliminary data.</text>
</comment>
<dbReference type="Proteomes" id="UP000521872">
    <property type="component" value="Unassembled WGS sequence"/>
</dbReference>